<evidence type="ECO:0000313" key="2">
    <source>
        <dbReference type="Proteomes" id="UP001157134"/>
    </source>
</evidence>
<reference evidence="1 2" key="1">
    <citation type="submission" date="2023-03" db="EMBL/GenBank/DDBJ databases">
        <title>Thalassotalea loyana LMG 22536T draft genome sequence.</title>
        <authorList>
            <person name="Sawabe T."/>
        </authorList>
    </citation>
    <scope>NUCLEOTIDE SEQUENCE [LARGE SCALE GENOMIC DNA]</scope>
    <source>
        <strain evidence="1 2">LMG 22536</strain>
    </source>
</reference>
<dbReference type="Proteomes" id="UP001157134">
    <property type="component" value="Unassembled WGS sequence"/>
</dbReference>
<dbReference type="RefSeq" id="WP_284299130.1">
    <property type="nucleotide sequence ID" value="NZ_BSSV01000005.1"/>
</dbReference>
<gene>
    <name evidence="1" type="ORF">tloyanaT_25330</name>
</gene>
<proteinExistence type="predicted"/>
<evidence type="ECO:0000313" key="1">
    <source>
        <dbReference type="EMBL" id="GLX86280.1"/>
    </source>
</evidence>
<accession>A0ABQ6HDT8</accession>
<keyword evidence="2" id="KW-1185">Reference proteome</keyword>
<name>A0ABQ6HDT8_9GAMM</name>
<comment type="caution">
    <text evidence="1">The sequence shown here is derived from an EMBL/GenBank/DDBJ whole genome shotgun (WGS) entry which is preliminary data.</text>
</comment>
<dbReference type="EMBL" id="BSSV01000005">
    <property type="protein sequence ID" value="GLX86280.1"/>
    <property type="molecule type" value="Genomic_DNA"/>
</dbReference>
<organism evidence="1 2">
    <name type="scientific">Thalassotalea loyana</name>
    <dbReference type="NCBI Taxonomy" id="280483"/>
    <lineage>
        <taxon>Bacteria</taxon>
        <taxon>Pseudomonadati</taxon>
        <taxon>Pseudomonadota</taxon>
        <taxon>Gammaproteobacteria</taxon>
        <taxon>Alteromonadales</taxon>
        <taxon>Colwelliaceae</taxon>
        <taxon>Thalassotalea</taxon>
    </lineage>
</organism>
<sequence length="133" mass="15802">MFNRQKRNNRRPYQIKKTTIRDDFIDKQILAIHKAMAKKVLAKPELIEQVKETLEQKREEGRMGYGAYLTWFSLLDIAPSDPKAFYDGVIEYDKRMRKLRRNTPFTNVLTEEERQQAIELDAIGSLDDFNFML</sequence>
<protein>
    <submittedName>
        <fullName evidence="1">Uncharacterized protein</fullName>
    </submittedName>
</protein>